<dbReference type="AlphaFoldDB" id="Q144L2"/>
<dbReference type="KEGG" id="bxe:Bxe_A3768"/>
<evidence type="ECO:0008006" key="3">
    <source>
        <dbReference type="Google" id="ProtNLM"/>
    </source>
</evidence>
<dbReference type="eggNOG" id="ENOG50332VE">
    <property type="taxonomic scope" value="Bacteria"/>
</dbReference>
<dbReference type="InterPro" id="IPR030807">
    <property type="entry name" value="Methyltran_NanM"/>
</dbReference>
<keyword evidence="2" id="KW-1185">Reference proteome</keyword>
<organism evidence="1 2">
    <name type="scientific">Paraburkholderia xenovorans (strain LB400)</name>
    <dbReference type="NCBI Taxonomy" id="266265"/>
    <lineage>
        <taxon>Bacteria</taxon>
        <taxon>Pseudomonadati</taxon>
        <taxon>Pseudomonadota</taxon>
        <taxon>Betaproteobacteria</taxon>
        <taxon>Burkholderiales</taxon>
        <taxon>Burkholderiaceae</taxon>
        <taxon>Paraburkholderia</taxon>
    </lineage>
</organism>
<dbReference type="SUPFAM" id="SSF53335">
    <property type="entry name" value="S-adenosyl-L-methionine-dependent methyltransferases"/>
    <property type="match status" value="1"/>
</dbReference>
<dbReference type="Proteomes" id="UP000001817">
    <property type="component" value="Chromosome 1"/>
</dbReference>
<dbReference type="NCBIfam" id="TIGR04371">
    <property type="entry name" value="methyltran_NanM"/>
    <property type="match status" value="1"/>
</dbReference>
<sequence length="267" mass="30434">MEPHELVLTRLSRKADWRELYSYWISDALVSLSEAIGARRADYPEYEVDKTLADRSGVLDVDSLLDEIESELRIQLAFPNPYPNELGVSSKRGVIGFRSVQSLYQGWRIGQLAQGKPEFRVMEIGAGLGRTAYFARQFGVKNYTIVDLPLTNAAQGYFLGRVLGDGEVSLGSEQSISPIRVMSNTEIDGHDEKYDLIVNVDSWTEMPKDVAHSYWKFARNSTCKVLSINHEFNSHTVRELYRDDSGVHASRYPYPLRRGYIEEIITW</sequence>
<protein>
    <recommendedName>
        <fullName evidence="3">Sugar O-methyltransferase</fullName>
    </recommendedName>
</protein>
<evidence type="ECO:0000313" key="1">
    <source>
        <dbReference type="EMBL" id="ABE29227.1"/>
    </source>
</evidence>
<dbReference type="InterPro" id="IPR029063">
    <property type="entry name" value="SAM-dependent_MTases_sf"/>
</dbReference>
<dbReference type="EMBL" id="CP000270">
    <property type="protein sequence ID" value="ABE29227.1"/>
    <property type="molecule type" value="Genomic_DNA"/>
</dbReference>
<accession>Q144L2</accession>
<name>Q144L2_PARXL</name>
<evidence type="ECO:0000313" key="2">
    <source>
        <dbReference type="Proteomes" id="UP000001817"/>
    </source>
</evidence>
<reference evidence="1 2" key="1">
    <citation type="journal article" date="2006" name="Proc. Natl. Acad. Sci. U.S.A.">
        <title>Burkholderia xenovorans LB400 harbors a multi-replicon, 9.73-Mbp genome shaped for versatility.</title>
        <authorList>
            <person name="Chain P.S."/>
            <person name="Denef V.J."/>
            <person name="Konstantinidis K.T."/>
            <person name="Vergez L.M."/>
            <person name="Agullo L."/>
            <person name="Reyes V.L."/>
            <person name="Hauser L."/>
            <person name="Cordova M."/>
            <person name="Gomez L."/>
            <person name="Gonzalez M."/>
            <person name="Land M."/>
            <person name="Lao V."/>
            <person name="Larimer F."/>
            <person name="LiPuma J.J."/>
            <person name="Mahenthiralingam E."/>
            <person name="Malfatti S.A."/>
            <person name="Marx C.J."/>
            <person name="Parnell J.J."/>
            <person name="Ramette A."/>
            <person name="Richardson P."/>
            <person name="Seeger M."/>
            <person name="Smith D."/>
            <person name="Spilker T."/>
            <person name="Sul W.J."/>
            <person name="Tsoi T.V."/>
            <person name="Ulrich L.E."/>
            <person name="Zhulin I.B."/>
            <person name="Tiedje J.M."/>
        </authorList>
    </citation>
    <scope>NUCLEOTIDE SEQUENCE [LARGE SCALE GENOMIC DNA]</scope>
    <source>
        <strain evidence="1 2">LB400</strain>
    </source>
</reference>
<proteinExistence type="predicted"/>
<gene>
    <name evidence="1" type="ORF">Bxe_A3768</name>
</gene>